<dbReference type="Proteomes" id="UP001198220">
    <property type="component" value="Unassembled WGS sequence"/>
</dbReference>
<dbReference type="SUPFAM" id="SSF52317">
    <property type="entry name" value="Class I glutamine amidotransferase-like"/>
    <property type="match status" value="1"/>
</dbReference>
<keyword evidence="3" id="KW-0378">Hydrolase</keyword>
<dbReference type="Gene3D" id="3.30.470.20">
    <property type="entry name" value="ATP-grasp fold, B domain"/>
    <property type="match status" value="1"/>
</dbReference>
<protein>
    <submittedName>
        <fullName evidence="3">Gamma-glutamyl-gamma-aminobutyrate hydrolase family protein</fullName>
    </submittedName>
</protein>
<evidence type="ECO:0000259" key="1">
    <source>
        <dbReference type="Pfam" id="PF00391"/>
    </source>
</evidence>
<dbReference type="InterPro" id="IPR011697">
    <property type="entry name" value="Peptidase_C26"/>
</dbReference>
<dbReference type="PROSITE" id="PS51273">
    <property type="entry name" value="GATASE_TYPE_1"/>
    <property type="match status" value="1"/>
</dbReference>
<dbReference type="InterPro" id="IPR051549">
    <property type="entry name" value="PEP_Utilizing_Enz"/>
</dbReference>
<dbReference type="Gene3D" id="3.50.30.10">
    <property type="entry name" value="Phosphohistidine domain"/>
    <property type="match status" value="1"/>
</dbReference>
<dbReference type="PANTHER" id="PTHR43615">
    <property type="entry name" value="PHOSPHOENOLPYRUVATE SYNTHASE-RELATED"/>
    <property type="match status" value="1"/>
</dbReference>
<keyword evidence="4" id="KW-1185">Reference proteome</keyword>
<evidence type="ECO:0000259" key="2">
    <source>
        <dbReference type="Pfam" id="PF01326"/>
    </source>
</evidence>
<name>A0AAE3D9A5_9FIRM</name>
<dbReference type="InterPro" id="IPR008279">
    <property type="entry name" value="PEP-util_enz_mobile_dom"/>
</dbReference>
<comment type="caution">
    <text evidence="3">The sequence shown here is derived from an EMBL/GenBank/DDBJ whole genome shotgun (WGS) entry which is preliminary data.</text>
</comment>
<dbReference type="InterPro" id="IPR013815">
    <property type="entry name" value="ATP_grasp_subdomain_1"/>
</dbReference>
<organism evidence="3 4">
    <name type="scientific">Hominiventricola filiformis</name>
    <dbReference type="NCBI Taxonomy" id="2885352"/>
    <lineage>
        <taxon>Bacteria</taxon>
        <taxon>Bacillati</taxon>
        <taxon>Bacillota</taxon>
        <taxon>Clostridia</taxon>
        <taxon>Lachnospirales</taxon>
        <taxon>Lachnospiraceae</taxon>
        <taxon>Hominiventricola</taxon>
    </lineage>
</organism>
<dbReference type="NCBIfam" id="NF004508">
    <property type="entry name" value="PRK05849.1"/>
    <property type="match status" value="1"/>
</dbReference>
<dbReference type="AlphaFoldDB" id="A0AAE3D9A5"/>
<dbReference type="Pfam" id="PF01326">
    <property type="entry name" value="PPDK_N"/>
    <property type="match status" value="1"/>
</dbReference>
<dbReference type="Pfam" id="PF00391">
    <property type="entry name" value="PEP-utilizers"/>
    <property type="match status" value="1"/>
</dbReference>
<dbReference type="PANTHER" id="PTHR43615:SF1">
    <property type="entry name" value="PPDK_N DOMAIN-CONTAINING PROTEIN"/>
    <property type="match status" value="1"/>
</dbReference>
<dbReference type="RefSeq" id="WP_308458886.1">
    <property type="nucleotide sequence ID" value="NZ_JAJEPS010000003.1"/>
</dbReference>
<proteinExistence type="predicted"/>
<dbReference type="Pfam" id="PF07722">
    <property type="entry name" value="Peptidase_C26"/>
    <property type="match status" value="1"/>
</dbReference>
<dbReference type="Gene3D" id="3.30.1490.20">
    <property type="entry name" value="ATP-grasp fold, A domain"/>
    <property type="match status" value="1"/>
</dbReference>
<dbReference type="Gene3D" id="3.40.50.880">
    <property type="match status" value="1"/>
</dbReference>
<sequence length="1021" mass="118651">MEQHRQLISTKADTLFALKNLIHESTIEEMYILYVRDYQMDKLEVCHEIMDQFKGRRIVVRSSSSAEDSFQRSNAGHYKSILDVDSSSEEEIIEAVDAVITSYRKDIQNLSDEQVLIQCQALHVVCSGVVFTRDIQSNKPYYLINYDETGSTDSVTGGTAGRMMKVVRNVDEGTLKTPWRELLRAVRELEHIMDGLALDIEFAINKDHQVILFQMRPLVASYKQGNVYDDNAFFKLLENAADMYEHHKNVITGEPMMMSDMAFWNPSEIIGNNSRPLDYSLYRAIITHRAWNQGIAGIGFRKLSEDLMHRIGNKPYICLEYAFYSLIPQKVPEKLARRLVRYYQNALRHNLTAHDKIEFEIVFSSYDFGTEQRTKRLVEYGFTEEDRRNLVENLKEVTEDAVLNYEKILEEDMESLRKLEKIRGREEDLLHHDKATLHQIMQAVQSLRAGLQHYGTPQFARQARMAFMARAFLRSLTENGPEGQEKNGGQTWFCQEDTDAFMQSISTVSTEFEKDFRAFSLDEISRAEFNRKYGHLRVGTYDIRTERYDQMNFRPGPSRSQRKPVPREDALNLDRLTQAIEESGLHVTAKQLLHFIRHAIEEREYFKFEFTKSLSLILELLVRAGAMMEIARNDLSWLEIEDFVLPQYLTADGLKDQLEEKIARRHRRYQEFRELYLPEVILNRRSLDVVEVYEARPNFITTKRVEGEVVLLDEEPDADIHDKIVVVPKADPGYEWVFTKGIKAFITRFGGAASHMAIRCAEFEIPAAIGCGEKIYHYVSSLSYLSLDCRAGKIEEGIQYRNLSALITQREGVNQYGDPVDILESGYVRFYELLGFIPKTVSNFTKNVEMIFNKKRDLLIVVGGGSLPPSMYDRPHEDELQPNRDRMEEQVIHYCVAHGIPIIATCRGMQYINVMFGGKLWYHPKLPVTRTRGMDHQVWLVKEQRNIWVNNYHSDCIYEEGLAPCFEPLAIDRENHVVEAYGSDEMKILALQWHPERRFETANAYEETRKIVLDFIQKHVK</sequence>
<gene>
    <name evidence="3" type="ORF">LKD36_04635</name>
</gene>
<accession>A0AAE3D9A5</accession>
<dbReference type="InterPro" id="IPR002192">
    <property type="entry name" value="PPDK_AMP/ATP-bd"/>
</dbReference>
<feature type="domain" description="Pyruvate phosphate dikinase AMP/ATP-binding" evidence="2">
    <location>
        <begin position="50"/>
        <end position="143"/>
    </location>
</feature>
<dbReference type="GO" id="GO:0016787">
    <property type="term" value="F:hydrolase activity"/>
    <property type="evidence" value="ECO:0007669"/>
    <property type="project" value="UniProtKB-KW"/>
</dbReference>
<feature type="domain" description="PEP-utilising enzyme mobile" evidence="1">
    <location>
        <begin position="722"/>
        <end position="792"/>
    </location>
</feature>
<reference evidence="3 4" key="1">
    <citation type="submission" date="2021-10" db="EMBL/GenBank/DDBJ databases">
        <title>Anaerobic single-cell dispensing facilitates the cultivation of human gut bacteria.</title>
        <authorList>
            <person name="Afrizal A."/>
        </authorList>
    </citation>
    <scope>NUCLEOTIDE SEQUENCE [LARGE SCALE GENOMIC DNA]</scope>
    <source>
        <strain evidence="3 4">CLA-AA-H276</strain>
    </source>
</reference>
<dbReference type="EMBL" id="JAJEPS010000003">
    <property type="protein sequence ID" value="MCC2125463.1"/>
    <property type="molecule type" value="Genomic_DNA"/>
</dbReference>
<dbReference type="InterPro" id="IPR036637">
    <property type="entry name" value="Phosphohistidine_dom_sf"/>
</dbReference>
<dbReference type="GO" id="GO:0016301">
    <property type="term" value="F:kinase activity"/>
    <property type="evidence" value="ECO:0007669"/>
    <property type="project" value="InterPro"/>
</dbReference>
<dbReference type="SUPFAM" id="SSF52009">
    <property type="entry name" value="Phosphohistidine domain"/>
    <property type="match status" value="1"/>
</dbReference>
<evidence type="ECO:0000313" key="3">
    <source>
        <dbReference type="EMBL" id="MCC2125463.1"/>
    </source>
</evidence>
<evidence type="ECO:0000313" key="4">
    <source>
        <dbReference type="Proteomes" id="UP001198220"/>
    </source>
</evidence>
<dbReference type="GO" id="GO:0005524">
    <property type="term" value="F:ATP binding"/>
    <property type="evidence" value="ECO:0007669"/>
    <property type="project" value="InterPro"/>
</dbReference>
<dbReference type="SUPFAM" id="SSF56059">
    <property type="entry name" value="Glutathione synthetase ATP-binding domain-like"/>
    <property type="match status" value="1"/>
</dbReference>
<dbReference type="InterPro" id="IPR029062">
    <property type="entry name" value="Class_I_gatase-like"/>
</dbReference>